<accession>A0A3B0ZA98</accession>
<protein>
    <submittedName>
        <fullName evidence="1">Uncharacterized protein</fullName>
    </submittedName>
</protein>
<dbReference type="EMBL" id="UOFK01000150">
    <property type="protein sequence ID" value="VAW78324.1"/>
    <property type="molecule type" value="Genomic_DNA"/>
</dbReference>
<name>A0A3B0ZA98_9ZZZZ</name>
<feature type="non-terminal residue" evidence="1">
    <location>
        <position position="35"/>
    </location>
</feature>
<evidence type="ECO:0000313" key="1">
    <source>
        <dbReference type="EMBL" id="VAW78324.1"/>
    </source>
</evidence>
<gene>
    <name evidence="1" type="ORF">MNBD_GAMMA13-1849</name>
</gene>
<proteinExistence type="predicted"/>
<reference evidence="1" key="1">
    <citation type="submission" date="2018-06" db="EMBL/GenBank/DDBJ databases">
        <authorList>
            <person name="Zhirakovskaya E."/>
        </authorList>
    </citation>
    <scope>NUCLEOTIDE SEQUENCE</scope>
</reference>
<sequence>MGEIVVKHFKRTGTGSDDKELVIEVVTEGSDTGCF</sequence>
<organism evidence="1">
    <name type="scientific">hydrothermal vent metagenome</name>
    <dbReference type="NCBI Taxonomy" id="652676"/>
    <lineage>
        <taxon>unclassified sequences</taxon>
        <taxon>metagenomes</taxon>
        <taxon>ecological metagenomes</taxon>
    </lineage>
</organism>
<dbReference type="AlphaFoldDB" id="A0A3B0ZA98"/>